<comment type="caution">
    <text evidence="2">The sequence shown here is derived from an EMBL/GenBank/DDBJ whole genome shotgun (WGS) entry which is preliminary data.</text>
</comment>
<dbReference type="InterPro" id="IPR036378">
    <property type="entry name" value="FAS1_dom_sf"/>
</dbReference>
<evidence type="ECO:0000259" key="1">
    <source>
        <dbReference type="PROSITE" id="PS50213"/>
    </source>
</evidence>
<proteinExistence type="predicted"/>
<dbReference type="InterPro" id="IPR000782">
    <property type="entry name" value="FAS1_domain"/>
</dbReference>
<gene>
    <name evidence="2" type="ORF">C7B77_01070</name>
</gene>
<dbReference type="SUPFAM" id="SSF82153">
    <property type="entry name" value="FAS1 domain"/>
    <property type="match status" value="1"/>
</dbReference>
<reference evidence="2 3" key="1">
    <citation type="submission" date="2018-03" db="EMBL/GenBank/DDBJ databases">
        <title>The ancient ancestry and fast evolution of plastids.</title>
        <authorList>
            <person name="Moore K.R."/>
            <person name="Magnabosco C."/>
            <person name="Momper L."/>
            <person name="Gold D.A."/>
            <person name="Bosak T."/>
            <person name="Fournier G.P."/>
        </authorList>
    </citation>
    <scope>NUCLEOTIDE SEQUENCE [LARGE SCALE GENOMIC DNA]</scope>
    <source>
        <strain evidence="2 3">CCALA 037</strain>
    </source>
</reference>
<accession>A0A2T1GN68</accession>
<organism evidence="2 3">
    <name type="scientific">Chamaesiphon polymorphus CCALA 037</name>
    <dbReference type="NCBI Taxonomy" id="2107692"/>
    <lineage>
        <taxon>Bacteria</taxon>
        <taxon>Bacillati</taxon>
        <taxon>Cyanobacteriota</taxon>
        <taxon>Cyanophyceae</taxon>
        <taxon>Gomontiellales</taxon>
        <taxon>Chamaesiphonaceae</taxon>
        <taxon>Chamaesiphon</taxon>
    </lineage>
</organism>
<evidence type="ECO:0000313" key="3">
    <source>
        <dbReference type="Proteomes" id="UP000238937"/>
    </source>
</evidence>
<dbReference type="EMBL" id="PVWO01000007">
    <property type="protein sequence ID" value="PSB59384.1"/>
    <property type="molecule type" value="Genomic_DNA"/>
</dbReference>
<evidence type="ECO:0000313" key="2">
    <source>
        <dbReference type="EMBL" id="PSB59384.1"/>
    </source>
</evidence>
<protein>
    <recommendedName>
        <fullName evidence="1">FAS1 domain-containing protein</fullName>
    </recommendedName>
</protein>
<name>A0A2T1GN68_9CYAN</name>
<dbReference type="Proteomes" id="UP000238937">
    <property type="component" value="Unassembled WGS sequence"/>
</dbReference>
<dbReference type="AlphaFoldDB" id="A0A2T1GN68"/>
<keyword evidence="3" id="KW-1185">Reference proteome</keyword>
<sequence length="26" mass="2884">MEPDLQATNGVVHIVDRILLPPNTKL</sequence>
<feature type="domain" description="FAS1" evidence="1">
    <location>
        <begin position="1"/>
        <end position="19"/>
    </location>
</feature>
<dbReference type="RefSeq" id="WP_106299538.1">
    <property type="nucleotide sequence ID" value="NZ_PVWO01000007.1"/>
</dbReference>
<dbReference type="Gene3D" id="2.30.180.10">
    <property type="entry name" value="FAS1 domain"/>
    <property type="match status" value="1"/>
</dbReference>
<dbReference type="PROSITE" id="PS50213">
    <property type="entry name" value="FAS1"/>
    <property type="match status" value="1"/>
</dbReference>
<dbReference type="Pfam" id="PF02469">
    <property type="entry name" value="Fasciclin"/>
    <property type="match status" value="1"/>
</dbReference>